<accession>A0A061AP66</accession>
<evidence type="ECO:0000256" key="8">
    <source>
        <dbReference type="ARBA" id="ARBA00022777"/>
    </source>
</evidence>
<dbReference type="Pfam" id="PF00069">
    <property type="entry name" value="Pkinase"/>
    <property type="match status" value="1"/>
</dbReference>
<dbReference type="GO" id="GO:0004674">
    <property type="term" value="F:protein serine/threonine kinase activity"/>
    <property type="evidence" value="ECO:0007669"/>
    <property type="project" value="UniProtKB-KW"/>
</dbReference>
<dbReference type="Gene3D" id="3.30.200.20">
    <property type="entry name" value="Phosphorylase Kinase, domain 1"/>
    <property type="match status" value="1"/>
</dbReference>
<dbReference type="PROSITE" id="PS00108">
    <property type="entry name" value="PROTEIN_KINASE_ST"/>
    <property type="match status" value="1"/>
</dbReference>
<feature type="binding site" evidence="10">
    <location>
        <position position="387"/>
    </location>
    <ligand>
        <name>ATP</name>
        <dbReference type="ChEBI" id="CHEBI:30616"/>
    </ligand>
</feature>
<evidence type="ECO:0000256" key="4">
    <source>
        <dbReference type="ARBA" id="ARBA00022527"/>
    </source>
</evidence>
<evidence type="ECO:0000256" key="2">
    <source>
        <dbReference type="ARBA" id="ARBA00008867"/>
    </source>
</evidence>
<evidence type="ECO:0000256" key="3">
    <source>
        <dbReference type="ARBA" id="ARBA00022490"/>
    </source>
</evidence>
<feature type="region of interest" description="Disordered" evidence="11">
    <location>
        <begin position="94"/>
        <end position="136"/>
    </location>
</feature>
<evidence type="ECO:0000256" key="6">
    <source>
        <dbReference type="ARBA" id="ARBA00022679"/>
    </source>
</evidence>
<dbReference type="PANTHER" id="PTHR24058">
    <property type="entry name" value="DUAL SPECIFICITY PROTEIN KINASE"/>
    <property type="match status" value="1"/>
</dbReference>
<comment type="similarity">
    <text evidence="2">Belongs to the protein kinase superfamily. CMGC Ser/Thr protein kinase family. MNB/DYRK subfamily.</text>
</comment>
<proteinExistence type="inferred from homology"/>
<dbReference type="GO" id="GO:0004713">
    <property type="term" value="F:protein tyrosine kinase activity"/>
    <property type="evidence" value="ECO:0007669"/>
    <property type="project" value="TreeGrafter"/>
</dbReference>
<feature type="compositionally biased region" description="Basic and acidic residues" evidence="11">
    <location>
        <begin position="706"/>
        <end position="715"/>
    </location>
</feature>
<dbReference type="InterPro" id="IPR017441">
    <property type="entry name" value="Protein_kinase_ATP_BS"/>
</dbReference>
<dbReference type="PROSITE" id="PS00107">
    <property type="entry name" value="PROTEIN_KINASE_ATP"/>
    <property type="match status" value="1"/>
</dbReference>
<dbReference type="PhylomeDB" id="A0A061AP66"/>
<evidence type="ECO:0000256" key="5">
    <source>
        <dbReference type="ARBA" id="ARBA00022553"/>
    </source>
</evidence>
<comment type="subcellular location">
    <subcellularLocation>
        <location evidence="1">Cytoplasm</location>
    </subcellularLocation>
</comment>
<evidence type="ECO:0000313" key="13">
    <source>
        <dbReference type="EMBL" id="CDR38934.1"/>
    </source>
</evidence>
<keyword evidence="4" id="KW-0723">Serine/threonine-protein kinase</keyword>
<reference evidence="13" key="1">
    <citation type="journal article" date="2014" name="Genome Announc.">
        <title>Genome sequence of the yeast Cyberlindnera fabianii (Hansenula fabianii).</title>
        <authorList>
            <person name="Freel K.C."/>
            <person name="Sarilar V."/>
            <person name="Neuveglise C."/>
            <person name="Devillers H."/>
            <person name="Friedrich A."/>
            <person name="Schacherer J."/>
        </authorList>
    </citation>
    <scope>NUCLEOTIDE SEQUENCE</scope>
    <source>
        <strain evidence="13">YJS4271</strain>
    </source>
</reference>
<feature type="compositionally biased region" description="Pro residues" evidence="11">
    <location>
        <begin position="179"/>
        <end position="191"/>
    </location>
</feature>
<sequence>MSYYSPQQPSLDERQPPQQPANMPPPHMQQQIPTLNQQNVQQYGQATTGVMPPPLNQQLNSSPQTYNQEIAWNNNYRQQSIPQVTPRLNATSEFAPSPAQHQKGSLSPYGSPTSQFKNPWYNQKSPNLNSQYNSTNSISQASPLLQQTPTRQPFNTQLPTTYEHENMSPDVSRKNSIVLPPPSRAPAPPPTYFSDPNVHLNEPQRRQSIATVQIHQQQPQQQQHQQPIASGYQSQSPYYNMARRQSAFQYTQLKQLPAPQARRVFNKSDLKPVINPHPKYRRASMASQYISPLLSLTTDLCTTYSLCSPDFHYEVSKNPKRVLTKPSEGKSNDGLDNENDDYILYVNDVLGVQENRKYLVLDILGHGTFAQVVKCQNLITKELVAVKVVKSKSTFTNQSLSEIALLELINRKIDPHDQHHFLQLKDKFMHKNHLCLVFELLSSNLFELVKQNQYKGLSTKLVRNFTKQLLDSLCVLKDAKIIHCDLKPENILLISSDKPDIKVVDFGSACQESQTLYTYIQSRFYRSPEVILGLPYSTSIDTWSLGCIIAELFLGLPIFPGVSEYDQLVKIIAVLGVPPSWMIDMGKNSKTFFYKDNEGQYQLKPLDRYCKDQGIEENPGKKYIQTNDLDELIVKYTMNKKNMTTSMIDKENNDRASLVHLLKGLLNLSPLERWTPHQAILHPFVTEQHFTGDWNPPGTGIRKAHGGGEYHDLKKSAQGNQWFK</sequence>
<keyword evidence="6" id="KW-0808">Transferase</keyword>
<dbReference type="SMART" id="SM00220">
    <property type="entry name" value="S_TKc"/>
    <property type="match status" value="1"/>
</dbReference>
<feature type="region of interest" description="Disordered" evidence="11">
    <location>
        <begin position="1"/>
        <end position="62"/>
    </location>
</feature>
<dbReference type="VEuPathDB" id="FungiDB:BON22_5358"/>
<feature type="compositionally biased region" description="Polar residues" evidence="11">
    <location>
        <begin position="32"/>
        <end position="48"/>
    </location>
</feature>
<dbReference type="InterPro" id="IPR011009">
    <property type="entry name" value="Kinase-like_dom_sf"/>
</dbReference>
<dbReference type="FunFam" id="1.10.510.10:FF:000380">
    <property type="entry name" value="Serine/threonine-protein kinase ppk15"/>
    <property type="match status" value="1"/>
</dbReference>
<evidence type="ECO:0000256" key="11">
    <source>
        <dbReference type="SAM" id="MobiDB-lite"/>
    </source>
</evidence>
<evidence type="ECO:0000256" key="9">
    <source>
        <dbReference type="ARBA" id="ARBA00022840"/>
    </source>
</evidence>
<feature type="domain" description="Protein kinase" evidence="12">
    <location>
        <begin position="358"/>
        <end position="685"/>
    </location>
</feature>
<feature type="region of interest" description="Disordered" evidence="11">
    <location>
        <begin position="164"/>
        <end position="199"/>
    </location>
</feature>
<keyword evidence="5" id="KW-0597">Phosphoprotein</keyword>
<dbReference type="SUPFAM" id="SSF56112">
    <property type="entry name" value="Protein kinase-like (PK-like)"/>
    <property type="match status" value="1"/>
</dbReference>
<protein>
    <submittedName>
        <fullName evidence="13">CYFA0S02e08944g1_1</fullName>
    </submittedName>
</protein>
<dbReference type="InterPro" id="IPR000719">
    <property type="entry name" value="Prot_kinase_dom"/>
</dbReference>
<feature type="compositionally biased region" description="Polar residues" evidence="11">
    <location>
        <begin position="1"/>
        <end position="10"/>
    </location>
</feature>
<dbReference type="PROSITE" id="PS50011">
    <property type="entry name" value="PROTEIN_KINASE_DOM"/>
    <property type="match status" value="1"/>
</dbReference>
<evidence type="ECO:0000256" key="7">
    <source>
        <dbReference type="ARBA" id="ARBA00022741"/>
    </source>
</evidence>
<feature type="region of interest" description="Disordered" evidence="11">
    <location>
        <begin position="699"/>
        <end position="724"/>
    </location>
</feature>
<name>A0A061AP66_CYBFA</name>
<feature type="compositionally biased region" description="Pro residues" evidence="11">
    <location>
        <begin position="17"/>
        <end position="27"/>
    </location>
</feature>
<dbReference type="AlphaFoldDB" id="A0A061AP66"/>
<evidence type="ECO:0000259" key="12">
    <source>
        <dbReference type="PROSITE" id="PS50011"/>
    </source>
</evidence>
<dbReference type="GO" id="GO:0005737">
    <property type="term" value="C:cytoplasm"/>
    <property type="evidence" value="ECO:0007669"/>
    <property type="project" value="UniProtKB-SubCell"/>
</dbReference>
<dbReference type="EMBL" id="LK052887">
    <property type="protein sequence ID" value="CDR38934.1"/>
    <property type="molecule type" value="Genomic_DNA"/>
</dbReference>
<dbReference type="OrthoDB" id="9332038at2759"/>
<gene>
    <name evidence="13" type="ORF">CYFA0S_02e08944g</name>
</gene>
<evidence type="ECO:0000256" key="10">
    <source>
        <dbReference type="PROSITE-ProRule" id="PRU10141"/>
    </source>
</evidence>
<keyword evidence="7 10" id="KW-0547">Nucleotide-binding</keyword>
<keyword evidence="8" id="KW-0418">Kinase</keyword>
<evidence type="ECO:0000256" key="1">
    <source>
        <dbReference type="ARBA" id="ARBA00004496"/>
    </source>
</evidence>
<dbReference type="InterPro" id="IPR008271">
    <property type="entry name" value="Ser/Thr_kinase_AS"/>
</dbReference>
<keyword evidence="3" id="KW-0963">Cytoplasm</keyword>
<keyword evidence="9 10" id="KW-0067">ATP-binding</keyword>
<dbReference type="GO" id="GO:0005634">
    <property type="term" value="C:nucleus"/>
    <property type="evidence" value="ECO:0007669"/>
    <property type="project" value="TreeGrafter"/>
</dbReference>
<dbReference type="PANTHER" id="PTHR24058:SF17">
    <property type="entry name" value="HOMEODOMAIN INTERACTING PROTEIN KINASE, ISOFORM D"/>
    <property type="match status" value="1"/>
</dbReference>
<feature type="compositionally biased region" description="Basic and acidic residues" evidence="11">
    <location>
        <begin position="164"/>
        <end position="173"/>
    </location>
</feature>
<organism evidence="13">
    <name type="scientific">Cyberlindnera fabianii</name>
    <name type="common">Yeast</name>
    <name type="synonym">Hansenula fabianii</name>
    <dbReference type="NCBI Taxonomy" id="36022"/>
    <lineage>
        <taxon>Eukaryota</taxon>
        <taxon>Fungi</taxon>
        <taxon>Dikarya</taxon>
        <taxon>Ascomycota</taxon>
        <taxon>Saccharomycotina</taxon>
        <taxon>Saccharomycetes</taxon>
        <taxon>Phaffomycetales</taxon>
        <taxon>Phaffomycetaceae</taxon>
        <taxon>Cyberlindnera</taxon>
    </lineage>
</organism>
<dbReference type="FunFam" id="3.30.200.20:FF:000087">
    <property type="entry name" value="Dual specificity tyrosine-phosphorylation-regulated kinase 1A"/>
    <property type="match status" value="1"/>
</dbReference>
<dbReference type="InterPro" id="IPR050494">
    <property type="entry name" value="Ser_Thr_dual-spec_kinase"/>
</dbReference>
<dbReference type="GO" id="GO:0005524">
    <property type="term" value="F:ATP binding"/>
    <property type="evidence" value="ECO:0007669"/>
    <property type="project" value="UniProtKB-UniRule"/>
</dbReference>
<dbReference type="Gene3D" id="1.10.510.10">
    <property type="entry name" value="Transferase(Phosphotransferase) domain 1"/>
    <property type="match status" value="1"/>
</dbReference>